<dbReference type="CDD" id="cd09010">
    <property type="entry name" value="MTAP_SsMTAPII_like_MTIP"/>
    <property type="match status" value="1"/>
</dbReference>
<dbReference type="GO" id="GO:0019509">
    <property type="term" value="P:L-methionine salvage from methylthioadenosine"/>
    <property type="evidence" value="ECO:0007669"/>
    <property type="project" value="TreeGrafter"/>
</dbReference>
<comment type="pathway">
    <text evidence="3">Purine metabolism; purine nucleoside salvage.</text>
</comment>
<evidence type="ECO:0000313" key="6">
    <source>
        <dbReference type="Proteomes" id="UP000000663"/>
    </source>
</evidence>
<evidence type="ECO:0000256" key="3">
    <source>
        <dbReference type="HAMAP-Rule" id="MF_01963"/>
    </source>
</evidence>
<dbReference type="Proteomes" id="UP000000663">
    <property type="component" value="Chromosome"/>
</dbReference>
<keyword evidence="3" id="KW-0660">Purine salvage</keyword>
<feature type="binding site" evidence="3">
    <location>
        <begin position="206"/>
        <end position="208"/>
    </location>
    <ligand>
        <name>substrate</name>
    </ligand>
</feature>
<dbReference type="Pfam" id="PF01048">
    <property type="entry name" value="PNP_UDP_1"/>
    <property type="match status" value="1"/>
</dbReference>
<evidence type="ECO:0000256" key="2">
    <source>
        <dbReference type="ARBA" id="ARBA00022679"/>
    </source>
</evidence>
<feature type="site" description="Important for substrate specificity" evidence="3">
    <location>
        <position position="164"/>
    </location>
</feature>
<comment type="caution">
    <text evidence="3">Lacks conserved residue(s) required for the propagation of feature annotation.</text>
</comment>
<evidence type="ECO:0000256" key="1">
    <source>
        <dbReference type="ARBA" id="ARBA00022676"/>
    </source>
</evidence>
<name>Q0W2D2_METAR</name>
<dbReference type="InterPro" id="IPR000845">
    <property type="entry name" value="Nucleoside_phosphorylase_d"/>
</dbReference>
<dbReference type="OrthoDB" id="7681at2157"/>
<dbReference type="HAMAP" id="MF_01963">
    <property type="entry name" value="MTAP"/>
    <property type="match status" value="1"/>
</dbReference>
<organism evidence="5 6">
    <name type="scientific">Methanocella arvoryzae (strain DSM 22066 / NBRC 105507 / MRE50)</name>
    <dbReference type="NCBI Taxonomy" id="351160"/>
    <lineage>
        <taxon>Archaea</taxon>
        <taxon>Methanobacteriati</taxon>
        <taxon>Methanobacteriota</taxon>
        <taxon>Stenosarchaea group</taxon>
        <taxon>Methanomicrobia</taxon>
        <taxon>Methanocellales</taxon>
        <taxon>Methanocellaceae</taxon>
        <taxon>Methanocella</taxon>
    </lineage>
</organism>
<dbReference type="eggNOG" id="arCOG01327">
    <property type="taxonomic scope" value="Archaea"/>
</dbReference>
<dbReference type="KEGG" id="rci:RCIX2368"/>
<feature type="binding site" evidence="3">
    <location>
        <position position="10"/>
    </location>
    <ligand>
        <name>phosphate</name>
        <dbReference type="ChEBI" id="CHEBI:43474"/>
    </ligand>
</feature>
<evidence type="ECO:0000313" key="5">
    <source>
        <dbReference type="EMBL" id="CAJ37461.1"/>
    </source>
</evidence>
<keyword evidence="6" id="KW-1185">Reference proteome</keyword>
<comment type="subunit">
    <text evidence="3">Homohexamer. Dimer of a homotrimer.</text>
</comment>
<accession>Q0W2D2</accession>
<sequence length="258" mass="28295">MPRTAIIGGSGFYCVPGCNLKEKKVVRTKYGDATLFFYENEKGAEFVFLPRHGEGHTCAPHRINYRANVIALKEAGIERIIGISSVGSLREAIRPGDFVLLDQFLDFTKARPITFFDEDGCVVHTDMTEPYCHDLRQCILSAPRGDIRLHDKGTYVCTEGPRFETAAEIRMYATLGGDVVGMTGVPEVVLARELGMCYAGISVATNYAAGISKVVTHEEVLEAMKKIETVLASYVVGCITTVPEVRKCTCKDAPGKMN</sequence>
<dbReference type="NCBIfam" id="TIGR01694">
    <property type="entry name" value="MTAP"/>
    <property type="match status" value="1"/>
</dbReference>
<gene>
    <name evidence="5" type="ORF">RCIX2368</name>
</gene>
<comment type="function">
    <text evidence="3">Purine nucleoside phosphorylase which is highly specific for 6-oxopurine nucleosides. Cleaves guanosine or inosine to respective bases and sugar-1-phosphate molecules. Involved in purine salvage.</text>
</comment>
<dbReference type="GO" id="GO:0006166">
    <property type="term" value="P:purine ribonucleoside salvage"/>
    <property type="evidence" value="ECO:0007669"/>
    <property type="project" value="UniProtKB-UniRule"/>
</dbReference>
<dbReference type="GO" id="GO:0005829">
    <property type="term" value="C:cytosol"/>
    <property type="evidence" value="ECO:0007669"/>
    <property type="project" value="TreeGrafter"/>
</dbReference>
<dbReference type="PANTHER" id="PTHR42679">
    <property type="entry name" value="S-METHYL-5'-THIOADENOSINE PHOSPHORYLASE"/>
    <property type="match status" value="1"/>
</dbReference>
<dbReference type="Gene3D" id="3.40.50.1580">
    <property type="entry name" value="Nucleoside phosphorylase domain"/>
    <property type="match status" value="1"/>
</dbReference>
<dbReference type="GO" id="GO:0017061">
    <property type="term" value="F:S-methyl-5-thioadenosine phosphorylase activity"/>
    <property type="evidence" value="ECO:0007669"/>
    <property type="project" value="InterPro"/>
</dbReference>
<keyword evidence="2 3" id="KW-0808">Transferase</keyword>
<feature type="binding site" evidence="3">
    <location>
        <position position="183"/>
    </location>
    <ligand>
        <name>phosphate</name>
        <dbReference type="ChEBI" id="CHEBI:43474"/>
    </ligand>
</feature>
<feature type="site" description="Important for substrate specificity" evidence="3">
    <location>
        <position position="217"/>
    </location>
</feature>
<feature type="binding site" evidence="3">
    <location>
        <begin position="51"/>
        <end position="52"/>
    </location>
    <ligand>
        <name>phosphate</name>
        <dbReference type="ChEBI" id="CHEBI:43474"/>
    </ligand>
</feature>
<evidence type="ECO:0000259" key="4">
    <source>
        <dbReference type="Pfam" id="PF01048"/>
    </source>
</evidence>
<protein>
    <recommendedName>
        <fullName evidence="3">Probable 6-oxopurine nucleoside phosphorylase</fullName>
        <ecNumber evidence="3">2.4.2.1</ecNumber>
    </recommendedName>
    <alternativeName>
        <fullName evidence="3">Purine nucleoside phosphorylase</fullName>
        <shortName evidence="3">PNP</shortName>
    </alternativeName>
</protein>
<feature type="domain" description="Nucleoside phosphorylase" evidence="4">
    <location>
        <begin position="4"/>
        <end position="239"/>
    </location>
</feature>
<dbReference type="PANTHER" id="PTHR42679:SF2">
    <property type="entry name" value="S-METHYL-5'-THIOADENOSINE PHOSPHORYLASE"/>
    <property type="match status" value="1"/>
</dbReference>
<comment type="catalytic activity">
    <reaction evidence="3">
        <text>a purine D-ribonucleoside + phosphate = a purine nucleobase + alpha-D-ribose 1-phosphate</text>
        <dbReference type="Rhea" id="RHEA:19805"/>
        <dbReference type="ChEBI" id="CHEBI:26386"/>
        <dbReference type="ChEBI" id="CHEBI:43474"/>
        <dbReference type="ChEBI" id="CHEBI:57720"/>
        <dbReference type="ChEBI" id="CHEBI:142355"/>
        <dbReference type="EC" id="2.4.2.1"/>
    </reaction>
</comment>
<proteinExistence type="inferred from homology"/>
<dbReference type="STRING" id="351160.RCIX2368"/>
<comment type="miscellaneous">
    <text evidence="3">Although this enzyme belongs to the family of MTA phosphorylases based on sequence homology, it has been shown that conserved amino acid substitutions in the substrate binding pocket convert the substrate specificity of this enzyme from 6-aminopurines to 6-oxopurines.</text>
</comment>
<feature type="binding site" evidence="3">
    <location>
        <position position="182"/>
    </location>
    <ligand>
        <name>substrate</name>
    </ligand>
</feature>
<dbReference type="AlphaFoldDB" id="Q0W2D2"/>
<dbReference type="SUPFAM" id="SSF53167">
    <property type="entry name" value="Purine and uridine phosphorylases"/>
    <property type="match status" value="1"/>
</dbReference>
<dbReference type="UniPathway" id="UPA00606"/>
<dbReference type="NCBIfam" id="NF006599">
    <property type="entry name" value="PRK09136.1"/>
    <property type="match status" value="1"/>
</dbReference>
<dbReference type="InterPro" id="IPR035994">
    <property type="entry name" value="Nucleoside_phosphorylase_sf"/>
</dbReference>
<dbReference type="EMBL" id="AM114193">
    <property type="protein sequence ID" value="CAJ37461.1"/>
    <property type="molecule type" value="Genomic_DNA"/>
</dbReference>
<reference evidence="5 6" key="1">
    <citation type="journal article" date="2006" name="Science">
        <title>Genome of rice cluster I archaea -- the key methane producers in the rice rhizosphere.</title>
        <authorList>
            <person name="Erkel C."/>
            <person name="Kube M."/>
            <person name="Reinhardt R."/>
            <person name="Liesack W."/>
        </authorList>
    </citation>
    <scope>NUCLEOTIDE SEQUENCE [LARGE SCALE GENOMIC DNA]</scope>
    <source>
        <strain evidence="6">DSM 22066 / NBRC 105507 / MRE50</strain>
    </source>
</reference>
<dbReference type="EC" id="2.4.2.1" evidence="3"/>
<dbReference type="PATRIC" id="fig|351160.9.peg.820"/>
<dbReference type="InterPro" id="IPR010044">
    <property type="entry name" value="MTAP"/>
</dbReference>
<comment type="similarity">
    <text evidence="3">Belongs to the PNP/MTAP phosphorylase family. MTAP subfamily.</text>
</comment>
<keyword evidence="1 3" id="KW-0328">Glycosyltransferase</keyword>
<dbReference type="RefSeq" id="WP_012035120.1">
    <property type="nucleotide sequence ID" value="NC_009464.1"/>
</dbReference>
<dbReference type="GeneID" id="5144162"/>